<proteinExistence type="predicted"/>
<organism evidence="1 2">
    <name type="scientific">Selenomonas ruminantium</name>
    <dbReference type="NCBI Taxonomy" id="971"/>
    <lineage>
        <taxon>Bacteria</taxon>
        <taxon>Bacillati</taxon>
        <taxon>Bacillota</taxon>
        <taxon>Negativicutes</taxon>
        <taxon>Selenomonadales</taxon>
        <taxon>Selenomonadaceae</taxon>
        <taxon>Selenomonas</taxon>
    </lineage>
</organism>
<dbReference type="AlphaFoldDB" id="A0A927WMW3"/>
<dbReference type="EMBL" id="SVBY01000008">
    <property type="protein sequence ID" value="MBE6091963.1"/>
    <property type="molecule type" value="Genomic_DNA"/>
</dbReference>
<gene>
    <name evidence="1" type="ORF">E7201_02110</name>
</gene>
<evidence type="ECO:0000313" key="2">
    <source>
        <dbReference type="Proteomes" id="UP000761380"/>
    </source>
</evidence>
<name>A0A927WMW3_SELRU</name>
<protein>
    <submittedName>
        <fullName evidence="1">Uncharacterized protein</fullName>
    </submittedName>
</protein>
<accession>A0A927WMW3</accession>
<sequence length="63" mass="6461">MKITTDLVAVGGLSIALIVGVVMGAPAELLTGIAGGLSGYLSKTAVNHFENPHEIAREKDEGK</sequence>
<comment type="caution">
    <text evidence="1">The sequence shown here is derived from an EMBL/GenBank/DDBJ whole genome shotgun (WGS) entry which is preliminary data.</text>
</comment>
<dbReference type="Proteomes" id="UP000761380">
    <property type="component" value="Unassembled WGS sequence"/>
</dbReference>
<reference evidence="1" key="1">
    <citation type="submission" date="2019-04" db="EMBL/GenBank/DDBJ databases">
        <title>Evolution of Biomass-Degrading Anaerobic Consortia Revealed by Metagenomics.</title>
        <authorList>
            <person name="Peng X."/>
        </authorList>
    </citation>
    <scope>NUCLEOTIDE SEQUENCE</scope>
    <source>
        <strain evidence="1">SIG240</strain>
    </source>
</reference>
<evidence type="ECO:0000313" key="1">
    <source>
        <dbReference type="EMBL" id="MBE6091963.1"/>
    </source>
</evidence>